<dbReference type="EMBL" id="CP050063">
    <property type="protein sequence ID" value="QIP18078.1"/>
    <property type="molecule type" value="Genomic_DNA"/>
</dbReference>
<organism evidence="3 4">
    <name type="scientific">Spirosoma aureum</name>
    <dbReference type="NCBI Taxonomy" id="2692134"/>
    <lineage>
        <taxon>Bacteria</taxon>
        <taxon>Pseudomonadati</taxon>
        <taxon>Bacteroidota</taxon>
        <taxon>Cytophagia</taxon>
        <taxon>Cytophagales</taxon>
        <taxon>Cytophagaceae</taxon>
        <taxon>Spirosoma</taxon>
    </lineage>
</organism>
<dbReference type="InterPro" id="IPR005674">
    <property type="entry name" value="CocE/Ser_esterase"/>
</dbReference>
<name>A0A6G9B0G2_9BACT</name>
<keyword evidence="1 3" id="KW-0378">Hydrolase</keyword>
<dbReference type="SUPFAM" id="SSF53474">
    <property type="entry name" value="alpha/beta-Hydrolases"/>
    <property type="match status" value="1"/>
</dbReference>
<dbReference type="Gene3D" id="3.40.50.1820">
    <property type="entry name" value="alpha/beta hydrolase"/>
    <property type="match status" value="1"/>
</dbReference>
<dbReference type="Proteomes" id="UP000501802">
    <property type="component" value="Chromosome"/>
</dbReference>
<dbReference type="InterPro" id="IPR008979">
    <property type="entry name" value="Galactose-bd-like_sf"/>
</dbReference>
<protein>
    <submittedName>
        <fullName evidence="3">CocE/NonD family hydrolase</fullName>
    </submittedName>
</protein>
<dbReference type="InterPro" id="IPR029058">
    <property type="entry name" value="AB_hydrolase_fold"/>
</dbReference>
<accession>A0A6G9B0G2</accession>
<reference evidence="3 4" key="1">
    <citation type="submission" date="2020-03" db="EMBL/GenBank/DDBJ databases">
        <authorList>
            <person name="Kim M.K."/>
        </authorList>
    </citation>
    <scope>NUCLEOTIDE SEQUENCE [LARGE SCALE GENOMIC DNA]</scope>
    <source>
        <strain evidence="3 4">BT328</strain>
    </source>
</reference>
<dbReference type="InterPro" id="IPR000383">
    <property type="entry name" value="Xaa-Pro-like_dom"/>
</dbReference>
<dbReference type="AlphaFoldDB" id="A0A6G9B0G2"/>
<dbReference type="NCBIfam" id="TIGR00976">
    <property type="entry name" value="CocE_NonD"/>
    <property type="match status" value="1"/>
</dbReference>
<evidence type="ECO:0000313" key="4">
    <source>
        <dbReference type="Proteomes" id="UP000501802"/>
    </source>
</evidence>
<evidence type="ECO:0000259" key="2">
    <source>
        <dbReference type="SMART" id="SM00939"/>
    </source>
</evidence>
<dbReference type="InterPro" id="IPR013736">
    <property type="entry name" value="Xaa-Pro_dipept_C"/>
</dbReference>
<sequence>MPELARKVLASYQPQADQKAFFDAVFRLQLVAGQYAEAQKSIASLRLRSKDTFADLLFKQYELFAEARLRQRQNGASFGTNFKPRLTTLFAGLDDRRAVAISTAFSSRDGIIGLQNDLNNHLSTAKKDSLTLSEAIALCSSYNTLQVYKQIEAIALPVVKADEERRFIRDDSVLIKTKDGATLSAVVVRKRGITAPQPTALLFFIYSNTDRSLAEAKYAAARGYVGIVADARGKRLSPDPVAPYEHEAKDVNSVIDWIVKQPWSNGKVGMYGGSYSGFAQWAATKYLHPALKTIVPYVAAIPGQGLPMENNVFLNANYQWAFYVTNNKYVDNEVNNDNQRWRRMRNQWYQTGAAYSKIDSIDGTPNPWLQRWLKHPDYDAFWQGMVPYGKEFANITIPVLSITGYYDDGQISALHYVTEHFKHKPNADHYLIIGPYDHFGAQQGGLPVLREYNVDPVALIDTKEITFNWLNYVLKGGQKPALLKDRINYEVMGANAWQHAPSIEKMSNTSLILYLTDQKDGDNYRLTRQKPKIPRALKQEVDLADRTTWNNDYYPDPIVRKTLNRSNGLFFISDPFDQEVSINGLFSGELKAIINKKDMDIGVVLYEVTPQGEFFELSYYLGRASYARDASHRNLLKPGVMETIPFSKTRLVSRQLRKGSRLLVVLNIDKNPFAQINYGTGKDVSQETIRDAGSPLTIEWFTDSFIKIPVQENPARF</sequence>
<dbReference type="Gene3D" id="2.60.120.260">
    <property type="entry name" value="Galactose-binding domain-like"/>
    <property type="match status" value="1"/>
</dbReference>
<dbReference type="Gene3D" id="1.10.3020.10">
    <property type="entry name" value="alpha-amino acid ester hydrolase ( Helical cap domain)"/>
    <property type="match status" value="1"/>
</dbReference>
<feature type="domain" description="Xaa-Pro dipeptidyl-peptidase C-terminal" evidence="2">
    <location>
        <begin position="467"/>
        <end position="699"/>
    </location>
</feature>
<proteinExistence type="predicted"/>
<evidence type="ECO:0000256" key="1">
    <source>
        <dbReference type="ARBA" id="ARBA00022801"/>
    </source>
</evidence>
<dbReference type="Pfam" id="PF08530">
    <property type="entry name" value="PepX_C"/>
    <property type="match status" value="1"/>
</dbReference>
<dbReference type="GO" id="GO:0008239">
    <property type="term" value="F:dipeptidyl-peptidase activity"/>
    <property type="evidence" value="ECO:0007669"/>
    <property type="project" value="InterPro"/>
</dbReference>
<dbReference type="Pfam" id="PF02129">
    <property type="entry name" value="Peptidase_S15"/>
    <property type="match status" value="1"/>
</dbReference>
<gene>
    <name evidence="3" type="ORF">G8759_34465</name>
</gene>
<keyword evidence="4" id="KW-1185">Reference proteome</keyword>
<dbReference type="SMART" id="SM00939">
    <property type="entry name" value="PepX_C"/>
    <property type="match status" value="1"/>
</dbReference>
<evidence type="ECO:0000313" key="3">
    <source>
        <dbReference type="EMBL" id="QIP18078.1"/>
    </source>
</evidence>
<dbReference type="SUPFAM" id="SSF49785">
    <property type="entry name" value="Galactose-binding domain-like"/>
    <property type="match status" value="1"/>
</dbReference>
<dbReference type="KEGG" id="spib:G8759_34465"/>